<evidence type="ECO:0000313" key="3">
    <source>
        <dbReference type="Proteomes" id="UP000230233"/>
    </source>
</evidence>
<keyword evidence="1" id="KW-1133">Transmembrane helix</keyword>
<feature type="transmembrane region" description="Helical" evidence="1">
    <location>
        <begin position="20"/>
        <end position="44"/>
    </location>
</feature>
<evidence type="ECO:0000256" key="1">
    <source>
        <dbReference type="SAM" id="Phobius"/>
    </source>
</evidence>
<comment type="caution">
    <text evidence="2">The sequence shown here is derived from an EMBL/GenBank/DDBJ whole genome shotgun (WGS) entry which is preliminary data.</text>
</comment>
<organism evidence="2 3">
    <name type="scientific">Caenorhabditis nigoni</name>
    <dbReference type="NCBI Taxonomy" id="1611254"/>
    <lineage>
        <taxon>Eukaryota</taxon>
        <taxon>Metazoa</taxon>
        <taxon>Ecdysozoa</taxon>
        <taxon>Nematoda</taxon>
        <taxon>Chromadorea</taxon>
        <taxon>Rhabditida</taxon>
        <taxon>Rhabditina</taxon>
        <taxon>Rhabditomorpha</taxon>
        <taxon>Rhabditoidea</taxon>
        <taxon>Rhabditidae</taxon>
        <taxon>Peloderinae</taxon>
        <taxon>Caenorhabditis</taxon>
    </lineage>
</organism>
<gene>
    <name evidence="2" type="ORF">B9Z55_027630</name>
</gene>
<protein>
    <submittedName>
        <fullName evidence="2">Uncharacterized protein</fullName>
    </submittedName>
</protein>
<sequence length="106" mass="11676">MGQMLSWPDVSDKPLSSADIVGSVVAMGYVLVIILWLLSVCFYSHHIDHREPKKAVTNHAASRFTGTDPPVKHIIFEIRNVDEKTDSAAQNQVAAPNYVALNMGKD</sequence>
<keyword evidence="3" id="KW-1185">Reference proteome</keyword>
<proteinExistence type="predicted"/>
<accession>A0A2G5SEK5</accession>
<evidence type="ECO:0000313" key="2">
    <source>
        <dbReference type="EMBL" id="PIC13498.1"/>
    </source>
</evidence>
<keyword evidence="1" id="KW-0812">Transmembrane</keyword>
<name>A0A2G5SEK5_9PELO</name>
<dbReference type="AlphaFoldDB" id="A0A2G5SEK5"/>
<dbReference type="Proteomes" id="UP000230233">
    <property type="component" value="Unassembled WGS sequence"/>
</dbReference>
<reference evidence="3" key="1">
    <citation type="submission" date="2017-10" db="EMBL/GenBank/DDBJ databases">
        <title>Rapid genome shrinkage in a self-fertile nematode reveals novel sperm competition proteins.</title>
        <authorList>
            <person name="Yin D."/>
            <person name="Schwarz E.M."/>
            <person name="Thomas C.G."/>
            <person name="Felde R.L."/>
            <person name="Korf I.F."/>
            <person name="Cutter A.D."/>
            <person name="Schartner C.M."/>
            <person name="Ralston E.J."/>
            <person name="Meyer B.J."/>
            <person name="Haag E.S."/>
        </authorList>
    </citation>
    <scope>NUCLEOTIDE SEQUENCE [LARGE SCALE GENOMIC DNA]</scope>
    <source>
        <strain evidence="3">JU1422</strain>
    </source>
</reference>
<keyword evidence="1" id="KW-0472">Membrane</keyword>
<dbReference type="EMBL" id="PDUG01000012">
    <property type="protein sequence ID" value="PIC13498.1"/>
    <property type="molecule type" value="Genomic_DNA"/>
</dbReference>